<evidence type="ECO:0000313" key="3">
    <source>
        <dbReference type="EMBL" id="SVC50413.1"/>
    </source>
</evidence>
<feature type="non-terminal residue" evidence="3">
    <location>
        <position position="145"/>
    </location>
</feature>
<sequence length="145" mass="15007">MKNGDPNQETAMKKLEGKTAIVTGGTSGMGRGIAERFAAEGANVVISGRDEKRGQTVVEAIAAQGGNALFVSGDVAELETNQKLIDAAVERFGGIDILAPNAGILGIGGVLDDSLEAWRRTIDVNLHAVYYLIKLAAPVMVNAGG</sequence>
<proteinExistence type="inferred from homology"/>
<dbReference type="Gene3D" id="3.40.50.720">
    <property type="entry name" value="NAD(P)-binding Rossmann-like Domain"/>
    <property type="match status" value="1"/>
</dbReference>
<dbReference type="PANTHER" id="PTHR43669">
    <property type="entry name" value="5-KETO-D-GLUCONATE 5-REDUCTASE"/>
    <property type="match status" value="1"/>
</dbReference>
<protein>
    <submittedName>
        <fullName evidence="3">Uncharacterized protein</fullName>
    </submittedName>
</protein>
<accession>A0A382MN56</accession>
<dbReference type="PRINTS" id="PR00081">
    <property type="entry name" value="GDHRDH"/>
</dbReference>
<dbReference type="PANTHER" id="PTHR43669:SF3">
    <property type="entry name" value="ALCOHOL DEHYDROGENASE, PUTATIVE (AFU_ORTHOLOGUE AFUA_3G03445)-RELATED"/>
    <property type="match status" value="1"/>
</dbReference>
<dbReference type="InterPro" id="IPR002347">
    <property type="entry name" value="SDR_fam"/>
</dbReference>
<dbReference type="GO" id="GO:0016491">
    <property type="term" value="F:oxidoreductase activity"/>
    <property type="evidence" value="ECO:0007669"/>
    <property type="project" value="UniProtKB-KW"/>
</dbReference>
<name>A0A382MN56_9ZZZZ</name>
<gene>
    <name evidence="3" type="ORF">METZ01_LOCUS303267</name>
</gene>
<dbReference type="CDD" id="cd05233">
    <property type="entry name" value="SDR_c"/>
    <property type="match status" value="1"/>
</dbReference>
<dbReference type="Pfam" id="PF00106">
    <property type="entry name" value="adh_short"/>
    <property type="match status" value="1"/>
</dbReference>
<evidence type="ECO:0000256" key="2">
    <source>
        <dbReference type="ARBA" id="ARBA00023002"/>
    </source>
</evidence>
<keyword evidence="2" id="KW-0560">Oxidoreductase</keyword>
<dbReference type="SUPFAM" id="SSF51735">
    <property type="entry name" value="NAD(P)-binding Rossmann-fold domains"/>
    <property type="match status" value="1"/>
</dbReference>
<evidence type="ECO:0000256" key="1">
    <source>
        <dbReference type="ARBA" id="ARBA00006484"/>
    </source>
</evidence>
<comment type="similarity">
    <text evidence="1">Belongs to the short-chain dehydrogenases/reductases (SDR) family.</text>
</comment>
<dbReference type="InterPro" id="IPR036291">
    <property type="entry name" value="NAD(P)-bd_dom_sf"/>
</dbReference>
<dbReference type="AlphaFoldDB" id="A0A382MN56"/>
<reference evidence="3" key="1">
    <citation type="submission" date="2018-05" db="EMBL/GenBank/DDBJ databases">
        <authorList>
            <person name="Lanie J.A."/>
            <person name="Ng W.-L."/>
            <person name="Kazmierczak K.M."/>
            <person name="Andrzejewski T.M."/>
            <person name="Davidsen T.M."/>
            <person name="Wayne K.J."/>
            <person name="Tettelin H."/>
            <person name="Glass J.I."/>
            <person name="Rusch D."/>
            <person name="Podicherti R."/>
            <person name="Tsui H.-C.T."/>
            <person name="Winkler M.E."/>
        </authorList>
    </citation>
    <scope>NUCLEOTIDE SEQUENCE</scope>
</reference>
<organism evidence="3">
    <name type="scientific">marine metagenome</name>
    <dbReference type="NCBI Taxonomy" id="408172"/>
    <lineage>
        <taxon>unclassified sequences</taxon>
        <taxon>metagenomes</taxon>
        <taxon>ecological metagenomes</taxon>
    </lineage>
</organism>
<dbReference type="EMBL" id="UINC01094835">
    <property type="protein sequence ID" value="SVC50413.1"/>
    <property type="molecule type" value="Genomic_DNA"/>
</dbReference>